<proteinExistence type="predicted"/>
<reference evidence="2" key="1">
    <citation type="submission" date="2017-12" db="EMBL/GenBank/DDBJ databases">
        <title>Genomic analysis of Paracoccus sp. CBA4604.</title>
        <authorList>
            <person name="Roh S.W."/>
            <person name="Kim J.Y."/>
            <person name="Kim J.S."/>
        </authorList>
    </citation>
    <scope>NUCLEOTIDE SEQUENCE [LARGE SCALE GENOMIC DNA]</scope>
    <source>
        <strain evidence="2">CBA4604</strain>
    </source>
</reference>
<dbReference type="EMBL" id="CP025583">
    <property type="protein sequence ID" value="AUM73122.1"/>
    <property type="molecule type" value="Genomic_DNA"/>
</dbReference>
<dbReference type="PANTHER" id="PTHR41913">
    <property type="entry name" value="DUF1684 DOMAIN-CONTAINING PROTEIN"/>
    <property type="match status" value="1"/>
</dbReference>
<gene>
    <name evidence="1" type="ORF">CYR75_01400</name>
</gene>
<evidence type="ECO:0000313" key="1">
    <source>
        <dbReference type="EMBL" id="AUM73122.1"/>
    </source>
</evidence>
<dbReference type="Proteomes" id="UP000234882">
    <property type="component" value="Chromosome"/>
</dbReference>
<name>A0A2K9MC85_9RHOB</name>
<dbReference type="OrthoDB" id="5493262at2"/>
<dbReference type="Pfam" id="PF07920">
    <property type="entry name" value="DUF1684"/>
    <property type="match status" value="1"/>
</dbReference>
<dbReference type="RefSeq" id="WP_101498506.1">
    <property type="nucleotide sequence ID" value="NZ_CP025583.1"/>
</dbReference>
<organism evidence="1 2">
    <name type="scientific">Paracoccus jeotgali</name>
    <dbReference type="NCBI Taxonomy" id="2065379"/>
    <lineage>
        <taxon>Bacteria</taxon>
        <taxon>Pseudomonadati</taxon>
        <taxon>Pseudomonadota</taxon>
        <taxon>Alphaproteobacteria</taxon>
        <taxon>Rhodobacterales</taxon>
        <taxon>Paracoccaceae</taxon>
        <taxon>Paracoccus</taxon>
    </lineage>
</organism>
<dbReference type="AlphaFoldDB" id="A0A2K9MC85"/>
<dbReference type="PANTHER" id="PTHR41913:SF1">
    <property type="entry name" value="DUF1684 DOMAIN-CONTAINING PROTEIN"/>
    <property type="match status" value="1"/>
</dbReference>
<dbReference type="InterPro" id="IPR012467">
    <property type="entry name" value="DUF1684"/>
</dbReference>
<keyword evidence="2" id="KW-1185">Reference proteome</keyword>
<evidence type="ECO:0000313" key="2">
    <source>
        <dbReference type="Proteomes" id="UP000234882"/>
    </source>
</evidence>
<accession>A0A2K9MC85</accession>
<sequence>MTDPYHREIEDWRAERLAALTAEDGWLNLTDRVEIAPGRMRVGRDGGNDVVISAGPAHLGVLDLTADGRATLDRGDGPQVFQPVPDNPPRLIAGGLLLEATQVEGVFALRVRDIDAPSRQNFPGIDSYPIDPAWRIEAAWQPLPSPQELTIELITGASDTVRITHQAMFRHDGNDVALLPTHQKSGKPMFVIRDATAGTETYGAARFLIGEVQGDRVVLDFNKAFNPPCAFTEHAVCPLPPRQNILPFPVRAGEKKPKP</sequence>
<dbReference type="KEGG" id="paru:CYR75_01400"/>
<protein>
    <recommendedName>
        <fullName evidence="3">DUF1684 domain-containing protein</fullName>
    </recommendedName>
</protein>
<evidence type="ECO:0008006" key="3">
    <source>
        <dbReference type="Google" id="ProtNLM"/>
    </source>
</evidence>